<dbReference type="InterPro" id="IPR018841">
    <property type="entry name" value="DUF2442"/>
</dbReference>
<dbReference type="EMBL" id="PFMS01000009">
    <property type="protein sequence ID" value="PIZ17364.1"/>
    <property type="molecule type" value="Genomic_DNA"/>
</dbReference>
<dbReference type="Pfam" id="PF10387">
    <property type="entry name" value="DUF2442"/>
    <property type="match status" value="1"/>
</dbReference>
<dbReference type="Proteomes" id="UP000234145">
    <property type="component" value="Unassembled WGS sequence"/>
</dbReference>
<dbReference type="Gene3D" id="3.30.2020.40">
    <property type="entry name" value="Uncharacterised protein PF10387, DUF2442"/>
    <property type="match status" value="1"/>
</dbReference>
<accession>A0A2H9PD65</accession>
<reference evidence="2" key="1">
    <citation type="submission" date="2017-09" db="EMBL/GenBank/DDBJ databases">
        <title>Depth-based differentiation of microbial function through sediment-hosted aquifers and enrichment of novel symbionts in the deep terrestrial subsurface.</title>
        <authorList>
            <person name="Probst A.J."/>
            <person name="Ladd B."/>
            <person name="Jarett J.K."/>
            <person name="Geller-Mcgrath D.E."/>
            <person name="Sieber C.M.K."/>
            <person name="Emerson J.B."/>
            <person name="Anantharaman K."/>
            <person name="Thomas B.C."/>
            <person name="Malmstrom R."/>
            <person name="Stieglmeier M."/>
            <person name="Klingl A."/>
            <person name="Woyke T."/>
            <person name="Ryan C.M."/>
            <person name="Banfield J.F."/>
        </authorList>
    </citation>
    <scope>NUCLEOTIDE SEQUENCE [LARGE SCALE GENOMIC DNA]</scope>
</reference>
<evidence type="ECO:0000313" key="2">
    <source>
        <dbReference type="Proteomes" id="UP000234145"/>
    </source>
</evidence>
<sequence length="90" mass="10123">MSTLVKEQVRIPSILGVRFANDMLESRLSDGRIISVPIAWYPKLASATKKQLKNFEISPSGYGIHWSDLDEDLSVAGFLHVSYEIEKKEA</sequence>
<name>A0A2H9PD65_9BACT</name>
<proteinExistence type="predicted"/>
<organism evidence="1 2">
    <name type="scientific">Candidatus Desantisbacteria bacterium CG_4_10_14_0_8_um_filter_39_17</name>
    <dbReference type="NCBI Taxonomy" id="1974542"/>
    <lineage>
        <taxon>Bacteria</taxon>
        <taxon>Candidatus Desantisiibacteriota</taxon>
    </lineage>
</organism>
<evidence type="ECO:0000313" key="1">
    <source>
        <dbReference type="EMBL" id="PIZ17364.1"/>
    </source>
</evidence>
<dbReference type="AlphaFoldDB" id="A0A2H9PD65"/>
<comment type="caution">
    <text evidence="1">The sequence shown here is derived from an EMBL/GenBank/DDBJ whole genome shotgun (WGS) entry which is preliminary data.</text>
</comment>
<protein>
    <submittedName>
        <fullName evidence="1">DUF2442 domain-containing protein</fullName>
    </submittedName>
</protein>
<gene>
    <name evidence="1" type="ORF">COY51_00400</name>
</gene>